<dbReference type="CDD" id="cd00413">
    <property type="entry name" value="Glyco_hydrolase_16"/>
    <property type="match status" value="1"/>
</dbReference>
<dbReference type="EMBL" id="JABFJV010000134">
    <property type="protein sequence ID" value="NOK35883.1"/>
    <property type="molecule type" value="Genomic_DNA"/>
</dbReference>
<comment type="caution">
    <text evidence="3">The sequence shown here is derived from an EMBL/GenBank/DDBJ whole genome shotgun (WGS) entry which is preliminary data.</text>
</comment>
<evidence type="ECO:0000256" key="1">
    <source>
        <dbReference type="ARBA" id="ARBA00006865"/>
    </source>
</evidence>
<accession>A0A3A8I6Z2</accession>
<dbReference type="InterPro" id="IPR000757">
    <property type="entry name" value="Beta-glucanase-like"/>
</dbReference>
<protein>
    <submittedName>
        <fullName evidence="3">Glycoside hydrolase family 16 protein</fullName>
    </submittedName>
</protein>
<name>A0A3A8I6Z2_9BACT</name>
<sequence>MRGSQVFGIALVSSIAFTPLAEAKSVSFSGYQWEVRSGQGGPGPNAWDDRNAWVDTNGYLHLKIAWRDGRWTTAEVYMPQQRLGYGTYQFKVIGRPDLFDDNVVLGLFNYTRPDVGPDGTNEIDIEFAKWGGSQPQMGNWAVYPAVTGVPYSHQAYPISLGGTYSTYRFQWSSTQVYFQALHGHQDGNVNQMASWLFNPPDSVQRIPQNPLPVHMNFWLFQGRAPKNGQEAEIVIAEFKFIPAP</sequence>
<evidence type="ECO:0000313" key="4">
    <source>
        <dbReference type="Proteomes" id="UP000563426"/>
    </source>
</evidence>
<evidence type="ECO:0000313" key="3">
    <source>
        <dbReference type="EMBL" id="NOK35883.1"/>
    </source>
</evidence>
<evidence type="ECO:0000259" key="2">
    <source>
        <dbReference type="PROSITE" id="PS51762"/>
    </source>
</evidence>
<reference evidence="3 4" key="1">
    <citation type="submission" date="2020-05" db="EMBL/GenBank/DDBJ databases">
        <authorList>
            <person name="Whitworth D."/>
        </authorList>
    </citation>
    <scope>NUCLEOTIDE SEQUENCE [LARGE SCALE GENOMIC DNA]</scope>
    <source>
        <strain evidence="3 4">AB043B</strain>
    </source>
</reference>
<proteinExistence type="inferred from homology"/>
<comment type="similarity">
    <text evidence="1">Belongs to the glycosyl hydrolase 16 family.</text>
</comment>
<keyword evidence="3" id="KW-0378">Hydrolase</keyword>
<gene>
    <name evidence="3" type="ORF">HMI49_22030</name>
</gene>
<dbReference type="GO" id="GO:0004553">
    <property type="term" value="F:hydrolase activity, hydrolyzing O-glycosyl compounds"/>
    <property type="evidence" value="ECO:0007669"/>
    <property type="project" value="InterPro"/>
</dbReference>
<dbReference type="SUPFAM" id="SSF49899">
    <property type="entry name" value="Concanavalin A-like lectins/glucanases"/>
    <property type="match status" value="1"/>
</dbReference>
<dbReference type="InterPro" id="IPR013320">
    <property type="entry name" value="ConA-like_dom_sf"/>
</dbReference>
<dbReference type="AlphaFoldDB" id="A0A3A8I6Z2"/>
<organism evidence="3 4">
    <name type="scientific">Corallococcus exercitus</name>
    <dbReference type="NCBI Taxonomy" id="2316736"/>
    <lineage>
        <taxon>Bacteria</taxon>
        <taxon>Pseudomonadati</taxon>
        <taxon>Myxococcota</taxon>
        <taxon>Myxococcia</taxon>
        <taxon>Myxococcales</taxon>
        <taxon>Cystobacterineae</taxon>
        <taxon>Myxococcaceae</taxon>
        <taxon>Corallococcus</taxon>
    </lineage>
</organism>
<dbReference type="OrthoDB" id="370098at2"/>
<dbReference type="GO" id="GO:0005975">
    <property type="term" value="P:carbohydrate metabolic process"/>
    <property type="evidence" value="ECO:0007669"/>
    <property type="project" value="InterPro"/>
</dbReference>
<dbReference type="PROSITE" id="PS51762">
    <property type="entry name" value="GH16_2"/>
    <property type="match status" value="1"/>
</dbReference>
<keyword evidence="4" id="KW-1185">Reference proteome</keyword>
<feature type="domain" description="GH16" evidence="2">
    <location>
        <begin position="11"/>
        <end position="244"/>
    </location>
</feature>
<dbReference type="Gene3D" id="2.60.120.200">
    <property type="match status" value="1"/>
</dbReference>
<dbReference type="Proteomes" id="UP000563426">
    <property type="component" value="Unassembled WGS sequence"/>
</dbReference>
<dbReference type="RefSeq" id="WP_120525463.1">
    <property type="nucleotide sequence ID" value="NZ_JABFJV010000134.1"/>
</dbReference>